<keyword evidence="3" id="KW-1185">Reference proteome</keyword>
<proteinExistence type="predicted"/>
<accession>A0AAV4WKE0</accession>
<dbReference type="EMBL" id="BPLR01016361">
    <property type="protein sequence ID" value="GIY83272.1"/>
    <property type="molecule type" value="Genomic_DNA"/>
</dbReference>
<evidence type="ECO:0000256" key="1">
    <source>
        <dbReference type="SAM" id="MobiDB-lite"/>
    </source>
</evidence>
<comment type="caution">
    <text evidence="2">The sequence shown here is derived from an EMBL/GenBank/DDBJ whole genome shotgun (WGS) entry which is preliminary data.</text>
</comment>
<organism evidence="2 3">
    <name type="scientific">Caerostris extrusa</name>
    <name type="common">Bark spider</name>
    <name type="synonym">Caerostris bankana</name>
    <dbReference type="NCBI Taxonomy" id="172846"/>
    <lineage>
        <taxon>Eukaryota</taxon>
        <taxon>Metazoa</taxon>
        <taxon>Ecdysozoa</taxon>
        <taxon>Arthropoda</taxon>
        <taxon>Chelicerata</taxon>
        <taxon>Arachnida</taxon>
        <taxon>Araneae</taxon>
        <taxon>Araneomorphae</taxon>
        <taxon>Entelegynae</taxon>
        <taxon>Araneoidea</taxon>
        <taxon>Araneidae</taxon>
        <taxon>Caerostris</taxon>
    </lineage>
</organism>
<dbReference type="Proteomes" id="UP001054945">
    <property type="component" value="Unassembled WGS sequence"/>
</dbReference>
<feature type="compositionally biased region" description="Basic and acidic residues" evidence="1">
    <location>
        <begin position="63"/>
        <end position="72"/>
    </location>
</feature>
<dbReference type="AlphaFoldDB" id="A0AAV4WKE0"/>
<name>A0AAV4WKE0_CAEEX</name>
<reference evidence="2 3" key="1">
    <citation type="submission" date="2021-06" db="EMBL/GenBank/DDBJ databases">
        <title>Caerostris extrusa draft genome.</title>
        <authorList>
            <person name="Kono N."/>
            <person name="Arakawa K."/>
        </authorList>
    </citation>
    <scope>NUCLEOTIDE SEQUENCE [LARGE SCALE GENOMIC DNA]</scope>
</reference>
<gene>
    <name evidence="2" type="ORF">CEXT_241241</name>
</gene>
<evidence type="ECO:0000313" key="3">
    <source>
        <dbReference type="Proteomes" id="UP001054945"/>
    </source>
</evidence>
<feature type="region of interest" description="Disordered" evidence="1">
    <location>
        <begin position="24"/>
        <end position="79"/>
    </location>
</feature>
<evidence type="ECO:0000313" key="2">
    <source>
        <dbReference type="EMBL" id="GIY83272.1"/>
    </source>
</evidence>
<feature type="compositionally biased region" description="Polar residues" evidence="1">
    <location>
        <begin position="24"/>
        <end position="33"/>
    </location>
</feature>
<protein>
    <submittedName>
        <fullName evidence="2">Uncharacterized protein</fullName>
    </submittedName>
</protein>
<sequence length="105" mass="11490">MTTQPKWKNGKDIPLYVGTVAASSLPGSRQTTIAHPGRSRRAANLSGGSVKKKNRLQISRGAGELKGKERQNRTPTSDMVALAPLMVPCIPNNKWRDLRRWGGGR</sequence>